<accession>A0A0L8I5S0</accession>
<reference evidence="1" key="1">
    <citation type="submission" date="2015-07" db="EMBL/GenBank/DDBJ databases">
        <title>MeaNS - Measles Nucleotide Surveillance Program.</title>
        <authorList>
            <person name="Tran T."/>
            <person name="Druce J."/>
        </authorList>
    </citation>
    <scope>NUCLEOTIDE SEQUENCE</scope>
    <source>
        <strain evidence="1">UCB-OBI-ISO-001</strain>
        <tissue evidence="1">Gonad</tissue>
    </source>
</reference>
<evidence type="ECO:0000313" key="1">
    <source>
        <dbReference type="EMBL" id="KOF96868.1"/>
    </source>
</evidence>
<protein>
    <submittedName>
        <fullName evidence="1">Uncharacterized protein</fullName>
    </submittedName>
</protein>
<dbReference type="EMBL" id="KQ416469">
    <property type="protein sequence ID" value="KOF96868.1"/>
    <property type="molecule type" value="Genomic_DNA"/>
</dbReference>
<proteinExistence type="predicted"/>
<name>A0A0L8I5S0_OCTBM</name>
<sequence length="81" mass="9947">MTETSKRIKEYTYTYIHMLTYPQAHYTHVYVQTYSFTYLYRHYMIDRRLPTCPFTNNQTHTFTHTHTQIQTHPPTHILTYA</sequence>
<gene>
    <name evidence="1" type="ORF">OCBIM_22033172mg</name>
</gene>
<organism evidence="1">
    <name type="scientific">Octopus bimaculoides</name>
    <name type="common">California two-spotted octopus</name>
    <dbReference type="NCBI Taxonomy" id="37653"/>
    <lineage>
        <taxon>Eukaryota</taxon>
        <taxon>Metazoa</taxon>
        <taxon>Spiralia</taxon>
        <taxon>Lophotrochozoa</taxon>
        <taxon>Mollusca</taxon>
        <taxon>Cephalopoda</taxon>
        <taxon>Coleoidea</taxon>
        <taxon>Octopodiformes</taxon>
        <taxon>Octopoda</taxon>
        <taxon>Incirrata</taxon>
        <taxon>Octopodidae</taxon>
        <taxon>Octopus</taxon>
    </lineage>
</organism>
<dbReference type="AlphaFoldDB" id="A0A0L8I5S0"/>